<feature type="region of interest" description="Disordered" evidence="1">
    <location>
        <begin position="52"/>
        <end position="78"/>
    </location>
</feature>
<evidence type="ECO:0000313" key="2">
    <source>
        <dbReference type="Proteomes" id="UP000095280"/>
    </source>
</evidence>
<dbReference type="AlphaFoldDB" id="A0A1I8F4I1"/>
<protein>
    <submittedName>
        <fullName evidence="3">Uncharacterized protein</fullName>
    </submittedName>
</protein>
<organism evidence="2 3">
    <name type="scientific">Macrostomum lignano</name>
    <dbReference type="NCBI Taxonomy" id="282301"/>
    <lineage>
        <taxon>Eukaryota</taxon>
        <taxon>Metazoa</taxon>
        <taxon>Spiralia</taxon>
        <taxon>Lophotrochozoa</taxon>
        <taxon>Platyhelminthes</taxon>
        <taxon>Rhabditophora</taxon>
        <taxon>Macrostomorpha</taxon>
        <taxon>Macrostomida</taxon>
        <taxon>Macrostomidae</taxon>
        <taxon>Macrostomum</taxon>
    </lineage>
</organism>
<accession>A0A1I8F4I1</accession>
<keyword evidence="2" id="KW-1185">Reference proteome</keyword>
<dbReference type="WBParaSite" id="maker-unitig_19618-snap-gene-0.5-mRNA-1">
    <property type="protein sequence ID" value="maker-unitig_19618-snap-gene-0.5-mRNA-1"/>
    <property type="gene ID" value="maker-unitig_19618-snap-gene-0.5"/>
</dbReference>
<evidence type="ECO:0000256" key="1">
    <source>
        <dbReference type="SAM" id="MobiDB-lite"/>
    </source>
</evidence>
<reference evidence="3" key="1">
    <citation type="submission" date="2016-11" db="UniProtKB">
        <authorList>
            <consortium name="WormBaseParasite"/>
        </authorList>
    </citation>
    <scope>IDENTIFICATION</scope>
</reference>
<proteinExistence type="predicted"/>
<dbReference type="Proteomes" id="UP000095280">
    <property type="component" value="Unplaced"/>
</dbReference>
<sequence length="110" mass="11768">MPRTPRPRATASESPAADGFGASVSGFGGRHAKLQHRTAIKEEQQQRNLQLLSATRTTTATAARQWKTGRQQNSLDLPAQRQYQPLAAFRAAEVDARKAVTATKAAAAAA</sequence>
<name>A0A1I8F4I1_9PLAT</name>
<feature type="region of interest" description="Disordered" evidence="1">
    <location>
        <begin position="1"/>
        <end position="35"/>
    </location>
</feature>
<evidence type="ECO:0000313" key="3">
    <source>
        <dbReference type="WBParaSite" id="maker-unitig_19618-snap-gene-0.5-mRNA-1"/>
    </source>
</evidence>
<feature type="compositionally biased region" description="Low complexity" evidence="1">
    <location>
        <begin position="54"/>
        <end position="64"/>
    </location>
</feature>